<sequence length="380" mass="42342">MNTIKYFSGILFALVLMMLPQVSFATEDAGVPAKIWTYPVVYALDQEVTWYFDMTGTNFSEGQDLYLWAWSPSEPDAGNFDNSSEFAKLEYVGDMVWKKTLTPTKYFNTTVANIESSAGFWMRLKGKGNEKQSDVIQAPWSVGDIKTFKESGNAVQIYPEKFYIDQPLSLLVNANLVWTGAVQGGLAGEEIHLHSGLNNFAEGAIVEYQAWIPEVSAKTKLTPIGDNIYKIDFIPREYFGVDEDFVMENIEFLFPAKDWAKVGTAEGGKNFVVLAPGVVAPPDPVFYFFPQKFTQYDILTLVRKNNEKKSQGLIYTIVAGGKTITGEFTGKAEEMRAYVNLLQGLAGATNLDKINLEVKDKNGSEILKTDIPLVPLSDLE</sequence>
<reference evidence="2 3" key="1">
    <citation type="submission" date="2019-03" db="EMBL/GenBank/DDBJ databases">
        <title>San Antonio Military Medical Center submission to MRSN (WRAIR), pending publication.</title>
        <authorList>
            <person name="Blyth D.M."/>
            <person name="Mccarthy S.L."/>
            <person name="Schall S.E."/>
            <person name="Stam J.A."/>
            <person name="Ong A.C."/>
            <person name="Mcgann P.T."/>
        </authorList>
    </citation>
    <scope>NUCLEOTIDE SEQUENCE [LARGE SCALE GENOMIC DNA]</scope>
    <source>
        <strain evidence="2 3">MRSN571793</strain>
    </source>
</reference>
<evidence type="ECO:0000313" key="3">
    <source>
        <dbReference type="Proteomes" id="UP000297861"/>
    </source>
</evidence>
<dbReference type="EMBL" id="SOML01000001">
    <property type="protein sequence ID" value="TFD98990.1"/>
    <property type="molecule type" value="Genomic_DNA"/>
</dbReference>
<dbReference type="Proteomes" id="UP000297861">
    <property type="component" value="Unassembled WGS sequence"/>
</dbReference>
<dbReference type="OrthoDB" id="1305498at2"/>
<dbReference type="STRING" id="1121485.GCA_000426485_00191"/>
<feature type="chain" id="PRO_5021349228" evidence="1">
    <location>
        <begin position="26"/>
        <end position="380"/>
    </location>
</feature>
<keyword evidence="1" id="KW-0732">Signal</keyword>
<name>A0A4Y8LD65_9BACT</name>
<comment type="caution">
    <text evidence="2">The sequence shown here is derived from an EMBL/GenBank/DDBJ whole genome shotgun (WGS) entry which is preliminary data.</text>
</comment>
<evidence type="ECO:0000313" key="2">
    <source>
        <dbReference type="EMBL" id="TFD98990.1"/>
    </source>
</evidence>
<proteinExistence type="predicted"/>
<keyword evidence="3" id="KW-1185">Reference proteome</keyword>
<feature type="signal peptide" evidence="1">
    <location>
        <begin position="1"/>
        <end position="25"/>
    </location>
</feature>
<gene>
    <name evidence="2" type="ORF">E2605_02565</name>
</gene>
<evidence type="ECO:0000256" key="1">
    <source>
        <dbReference type="SAM" id="SignalP"/>
    </source>
</evidence>
<accession>A0A4Y8LD65</accession>
<dbReference type="RefSeq" id="WP_134435389.1">
    <property type="nucleotide sequence ID" value="NZ_SOML01000001.1"/>
</dbReference>
<protein>
    <submittedName>
        <fullName evidence="2">Uncharacterized protein</fullName>
    </submittedName>
</protein>
<organism evidence="2 3">
    <name type="scientific">Dysgonomonas capnocytophagoides</name>
    <dbReference type="NCBI Taxonomy" id="45254"/>
    <lineage>
        <taxon>Bacteria</taxon>
        <taxon>Pseudomonadati</taxon>
        <taxon>Bacteroidota</taxon>
        <taxon>Bacteroidia</taxon>
        <taxon>Bacteroidales</taxon>
        <taxon>Dysgonomonadaceae</taxon>
        <taxon>Dysgonomonas</taxon>
    </lineage>
</organism>
<dbReference type="AlphaFoldDB" id="A0A4Y8LD65"/>